<dbReference type="Gene3D" id="2.60.40.2480">
    <property type="entry name" value="Periplasmic metal-binding protein Tp34-type"/>
    <property type="match status" value="1"/>
</dbReference>
<evidence type="ECO:0000256" key="3">
    <source>
        <dbReference type="SAM" id="SignalP"/>
    </source>
</evidence>
<dbReference type="OrthoDB" id="1495621at2"/>
<feature type="signal peptide" evidence="3">
    <location>
        <begin position="1"/>
        <end position="20"/>
    </location>
</feature>
<dbReference type="InterPro" id="IPR018470">
    <property type="entry name" value="Metal-bd_Tp34-typ"/>
</dbReference>
<dbReference type="Proteomes" id="UP000321272">
    <property type="component" value="Chromosome"/>
</dbReference>
<feature type="chain" id="PRO_5022677036" description="Iron transporter" evidence="3">
    <location>
        <begin position="21"/>
        <end position="171"/>
    </location>
</feature>
<dbReference type="InterPro" id="IPR038482">
    <property type="entry name" value="Tp34-type_sf"/>
</dbReference>
<keyword evidence="5" id="KW-1185">Reference proteome</keyword>
<dbReference type="Pfam" id="PF10634">
    <property type="entry name" value="Iron_transport"/>
    <property type="match status" value="1"/>
</dbReference>
<evidence type="ECO:0000313" key="5">
    <source>
        <dbReference type="Proteomes" id="UP000321272"/>
    </source>
</evidence>
<comment type="similarity">
    <text evidence="1">Belongs to the UPF0423 family.</text>
</comment>
<evidence type="ECO:0008006" key="6">
    <source>
        <dbReference type="Google" id="ProtNLM"/>
    </source>
</evidence>
<organism evidence="4 5">
    <name type="scientific">Pistricoccus aurantiacus</name>
    <dbReference type="NCBI Taxonomy" id="1883414"/>
    <lineage>
        <taxon>Bacteria</taxon>
        <taxon>Pseudomonadati</taxon>
        <taxon>Pseudomonadota</taxon>
        <taxon>Gammaproteobacteria</taxon>
        <taxon>Oceanospirillales</taxon>
        <taxon>Halomonadaceae</taxon>
        <taxon>Pistricoccus</taxon>
    </lineage>
</organism>
<proteinExistence type="inferred from homology"/>
<evidence type="ECO:0000313" key="4">
    <source>
        <dbReference type="EMBL" id="QEA38891.1"/>
    </source>
</evidence>
<sequence length="171" mass="18776">MKRLALAAFPLVAIAGQALALEYPIGEPKLENGMEIAAVYLQPVTMEPSGELPADQADIHLEADIHALEDNPNGFAPGAWIPYLDIDYRLTKEGSEEPITGSFMPMMANDGTHYGANVKLDGPGKYHLTYTVKAPQLQRHIDKETGVPEWYDTFEVDYDFVYAGTGKKGGY</sequence>
<dbReference type="RefSeq" id="WP_147183947.1">
    <property type="nucleotide sequence ID" value="NZ_CP042382.1"/>
</dbReference>
<protein>
    <recommendedName>
        <fullName evidence="6">Iron transporter</fullName>
    </recommendedName>
</protein>
<name>A0A5B8SRJ3_9GAMM</name>
<dbReference type="KEGG" id="paur:FGL86_07265"/>
<dbReference type="AlphaFoldDB" id="A0A5B8SRJ3"/>
<evidence type="ECO:0000256" key="1">
    <source>
        <dbReference type="ARBA" id="ARBA00010013"/>
    </source>
</evidence>
<gene>
    <name evidence="4" type="ORF">FGL86_07265</name>
</gene>
<keyword evidence="2 3" id="KW-0732">Signal</keyword>
<evidence type="ECO:0000256" key="2">
    <source>
        <dbReference type="ARBA" id="ARBA00022729"/>
    </source>
</evidence>
<accession>A0A5B8SRJ3</accession>
<reference evidence="4 5" key="1">
    <citation type="submission" date="2019-06" db="EMBL/GenBank/DDBJ databases">
        <title>Genome analyses of bacteria isolated from kimchi.</title>
        <authorList>
            <person name="Lee S."/>
            <person name="Ahn S."/>
            <person name="Roh S."/>
        </authorList>
    </citation>
    <scope>NUCLEOTIDE SEQUENCE [LARGE SCALE GENOMIC DNA]</scope>
    <source>
        <strain evidence="4 5">CBA4606</strain>
    </source>
</reference>
<dbReference type="PIRSF" id="PIRSF017018">
    <property type="entry name" value="Tp34"/>
    <property type="match status" value="1"/>
</dbReference>
<dbReference type="EMBL" id="CP042382">
    <property type="protein sequence ID" value="QEA38891.1"/>
    <property type="molecule type" value="Genomic_DNA"/>
</dbReference>